<evidence type="ECO:0000313" key="1">
    <source>
        <dbReference type="Proteomes" id="UP000504629"/>
    </source>
</evidence>
<dbReference type="AlphaFoldDB" id="A0A6J2JEA3"/>
<dbReference type="RefSeq" id="XP_028027387.1">
    <property type="nucleotide sequence ID" value="XM_028171586.1"/>
</dbReference>
<dbReference type="GeneID" id="114240907"/>
<dbReference type="Proteomes" id="UP000504629">
    <property type="component" value="Unplaced"/>
</dbReference>
<accession>A0A6J2JEA3</accession>
<dbReference type="OrthoDB" id="6357136at2759"/>
<keyword evidence="1" id="KW-1185">Reference proteome</keyword>
<proteinExistence type="predicted"/>
<gene>
    <name evidence="2" type="primary">LOC114240907</name>
</gene>
<dbReference type="KEGG" id="bman:114240907"/>
<sequence>MNLVKVIFPRNIYRFYSIRMELSNLFHSLPWYKPDWCYPSMSKENYELLKQCNDLPKTEFSDDIEDIINRSKNFSIPFPIESVRLDKLKKHRPIDRLKKNISGTYPIIHERILMLLTHFLLYKREFGSSIEKAFYKDMTIPELIDRLLLKRAVSFMGELDSYLLLSGESGEDGWENVGTLQQRPPLLLENVLSYDEMKLSAFLFVSGPTECINDGSRHNSGVVKDDDIEQEAIIIGAIGPRFERTNRMDYEDIVISSTQNSEERGYGEHVTPTTCLHVLRHTYTRDASLAKHAWRQLWAELYQVHSYTYEELSARLAGAASDRYVKLPRGGAWFDNEVYYKRICILAETVLLEAEGRARGRSVFLNVVGCGLGVWKISPHQADVYVLTFLDRIRAMLKREAINHITDVNFAYIRASDNVTALFTKTNEIENSTSTVKSLFIANKKHPRGGVSVQLEDREPASVLSGRHRGKLLVLIYPWDGNAHPGNEFWLGSLTGSGDPAAACSTQVAELHNAHVNPRVAAANTRVAAHAAVLPLRDCAERP</sequence>
<reference evidence="2" key="1">
    <citation type="submission" date="2025-08" db="UniProtKB">
        <authorList>
            <consortium name="RefSeq"/>
        </authorList>
    </citation>
    <scope>IDENTIFICATION</scope>
    <source>
        <tissue evidence="2">Silk gland</tissue>
    </source>
</reference>
<dbReference type="InterPro" id="IPR032063">
    <property type="entry name" value="MavL-like"/>
</dbReference>
<protein>
    <submittedName>
        <fullName evidence="2">Uncharacterized protein LOC114240907 isoform X1</fullName>
    </submittedName>
</protein>
<organism evidence="1 2">
    <name type="scientific">Bombyx mandarina</name>
    <name type="common">Wild silk moth</name>
    <name type="synonym">Wild silkworm</name>
    <dbReference type="NCBI Taxonomy" id="7092"/>
    <lineage>
        <taxon>Eukaryota</taxon>
        <taxon>Metazoa</taxon>
        <taxon>Ecdysozoa</taxon>
        <taxon>Arthropoda</taxon>
        <taxon>Hexapoda</taxon>
        <taxon>Insecta</taxon>
        <taxon>Pterygota</taxon>
        <taxon>Neoptera</taxon>
        <taxon>Endopterygota</taxon>
        <taxon>Lepidoptera</taxon>
        <taxon>Glossata</taxon>
        <taxon>Ditrysia</taxon>
        <taxon>Bombycoidea</taxon>
        <taxon>Bombycidae</taxon>
        <taxon>Bombycinae</taxon>
        <taxon>Bombyx</taxon>
    </lineage>
</organism>
<dbReference type="Pfam" id="PF16062">
    <property type="entry name" value="MavL-like"/>
    <property type="match status" value="1"/>
</dbReference>
<name>A0A6J2JEA3_BOMMA</name>
<evidence type="ECO:0000313" key="2">
    <source>
        <dbReference type="RefSeq" id="XP_028027387.1"/>
    </source>
</evidence>